<dbReference type="RefSeq" id="WP_060635250.1">
    <property type="nucleotide sequence ID" value="NZ_CBXV010000002.1"/>
</dbReference>
<accession>A0A0B6WWF1</accession>
<dbReference type="PANTHER" id="PTHR11236:SF50">
    <property type="entry name" value="AMINODEOXYCHORISMATE SYNTHASE COMPONENT 1"/>
    <property type="match status" value="1"/>
</dbReference>
<dbReference type="Pfam" id="PF01063">
    <property type="entry name" value="Aminotran_4"/>
    <property type="match status" value="1"/>
</dbReference>
<dbReference type="SUPFAM" id="SSF56322">
    <property type="entry name" value="ADC synthase"/>
    <property type="match status" value="1"/>
</dbReference>
<dbReference type="EMBL" id="CBXV010000002">
    <property type="protein sequence ID" value="CDM64500.1"/>
    <property type="molecule type" value="Genomic_DNA"/>
</dbReference>
<dbReference type="NCBIfam" id="TIGR00553">
    <property type="entry name" value="pabB"/>
    <property type="match status" value="1"/>
</dbReference>
<keyword evidence="2" id="KW-0456">Lyase</keyword>
<dbReference type="Gene3D" id="3.60.120.10">
    <property type="entry name" value="Anthranilate synthase"/>
    <property type="match status" value="1"/>
</dbReference>
<dbReference type="InterPro" id="IPR019999">
    <property type="entry name" value="Anth_synth_I-like"/>
</dbReference>
<organism evidence="2 3">
    <name type="scientific">Pyrinomonas methylaliphatogenes</name>
    <dbReference type="NCBI Taxonomy" id="454194"/>
    <lineage>
        <taxon>Bacteria</taxon>
        <taxon>Pseudomonadati</taxon>
        <taxon>Acidobacteriota</taxon>
        <taxon>Blastocatellia</taxon>
        <taxon>Blastocatellales</taxon>
        <taxon>Pyrinomonadaceae</taxon>
        <taxon>Pyrinomonas</taxon>
    </lineage>
</organism>
<dbReference type="InterPro" id="IPR001544">
    <property type="entry name" value="Aminotrans_IV"/>
</dbReference>
<dbReference type="Gene3D" id="3.30.470.10">
    <property type="match status" value="1"/>
</dbReference>
<name>A0A0B6WWF1_9BACT</name>
<dbReference type="InterPro" id="IPR005801">
    <property type="entry name" value="ADC_synthase"/>
</dbReference>
<dbReference type="InterPro" id="IPR015890">
    <property type="entry name" value="Chorismate_C"/>
</dbReference>
<dbReference type="AlphaFoldDB" id="A0A0B6WWF1"/>
<dbReference type="GO" id="GO:0008696">
    <property type="term" value="F:4-amino-4-deoxychorismate lyase activity"/>
    <property type="evidence" value="ECO:0007669"/>
    <property type="project" value="UniProtKB-EC"/>
</dbReference>
<dbReference type="EC" id="4.1.3.38" evidence="2"/>
<keyword evidence="2" id="KW-0032">Aminotransferase</keyword>
<gene>
    <name evidence="2" type="ORF">PYK22_00494</name>
</gene>
<reference evidence="2 3" key="2">
    <citation type="submission" date="2015-01" db="EMBL/GenBank/DDBJ databases">
        <title>Complete genome sequence of Pyrinomonas methylaliphatogenes type strain K22T.</title>
        <authorList>
            <person name="Lee K.C.Y."/>
            <person name="Power J.F."/>
            <person name="Dunfield P.F."/>
            <person name="Morgan X.C."/>
            <person name="Huttenhower C."/>
            <person name="Stott M.B."/>
        </authorList>
    </citation>
    <scope>NUCLEOTIDE SEQUENCE [LARGE SCALE GENOMIC DNA]</scope>
    <source>
        <strain evidence="2 3">K22</strain>
    </source>
</reference>
<dbReference type="SUPFAM" id="SSF56752">
    <property type="entry name" value="D-aminoacid aminotransferase-like PLP-dependent enzymes"/>
    <property type="match status" value="1"/>
</dbReference>
<dbReference type="EC" id="2.6.1.85" evidence="2"/>
<dbReference type="GO" id="GO:0000162">
    <property type="term" value="P:L-tryptophan biosynthetic process"/>
    <property type="evidence" value="ECO:0007669"/>
    <property type="project" value="TreeGrafter"/>
</dbReference>
<dbReference type="Pfam" id="PF00425">
    <property type="entry name" value="Chorismate_bind"/>
    <property type="match status" value="1"/>
</dbReference>
<dbReference type="PRINTS" id="PR00095">
    <property type="entry name" value="ANTSNTHASEI"/>
</dbReference>
<evidence type="ECO:0000313" key="3">
    <source>
        <dbReference type="Proteomes" id="UP000031518"/>
    </source>
</evidence>
<evidence type="ECO:0000259" key="1">
    <source>
        <dbReference type="Pfam" id="PF00425"/>
    </source>
</evidence>
<dbReference type="Gene3D" id="3.20.10.10">
    <property type="entry name" value="D-amino Acid Aminotransferase, subunit A, domain 2"/>
    <property type="match status" value="1"/>
</dbReference>
<dbReference type="STRING" id="454194.PYK22_00494"/>
<keyword evidence="2" id="KW-0808">Transferase</keyword>
<dbReference type="InterPro" id="IPR043131">
    <property type="entry name" value="BCAT-like_N"/>
</dbReference>
<feature type="domain" description="Chorismate-utilising enzyme C-terminal" evidence="1">
    <location>
        <begin position="121"/>
        <end position="374"/>
    </location>
</feature>
<dbReference type="GO" id="GO:0009396">
    <property type="term" value="P:folic acid-containing compound biosynthetic process"/>
    <property type="evidence" value="ECO:0007669"/>
    <property type="project" value="InterPro"/>
</dbReference>
<sequence>MAAAFSDAMSGEILLHHAATGKWWHFSDPIEAIEAYRVEEVLPRLRQVEAAVEKHNLYGIGFISYEAAPAFDPAFRVRRTSDFPLLWFGLYREPAVDSALRASRSRQLEISACEWKPSVSESEYAQAIARIKDEIARGNTYQANYTWRLRALFRADPKALFVALVEAQPVAYAAYLDTGRYALCSVSPELFFSRDGAMVVAKPMKGTAPRGRFNAEDRAYAAQLRRSAKNRAENVMIVDMVRNDLGRVAKLGSVRVDRLWETERYATIWQMTSTVVAETNVATSDLIAALFPCASITGAPKVSTMRLLSELETEPRRVYTGGIGFLAPQRRAQFNVAIRTVLVDRKSGEAEYGVGGGITWDSEVADEYAECFNKARALLQPDPEFELFETMRWTRREGYFLLERHLARLRDSADYFDFAFDEERVRRKLCDLARSFVAPQRIRLSLARTGEVKLESAPLSFNDRQPLRLQLAPTPVNSCDRFLFHKTTHRSVYAAARALCRRADDVLLWNERGELTETTIGNVVLRLNDELVTPPVECGLLPGTMRAELLAKGRVRERIIMRDELERCTELYRINSVRGCERAVLITG</sequence>
<dbReference type="InterPro" id="IPR043132">
    <property type="entry name" value="BCAT-like_C"/>
</dbReference>
<dbReference type="InterPro" id="IPR036038">
    <property type="entry name" value="Aminotransferase-like"/>
</dbReference>
<dbReference type="PANTHER" id="PTHR11236">
    <property type="entry name" value="AMINOBENZOATE/ANTHRANILATE SYNTHASE"/>
    <property type="match status" value="1"/>
</dbReference>
<keyword evidence="3" id="KW-1185">Reference proteome</keyword>
<dbReference type="GO" id="GO:0046820">
    <property type="term" value="F:4-amino-4-deoxychorismate synthase activity"/>
    <property type="evidence" value="ECO:0007669"/>
    <property type="project" value="UniProtKB-EC"/>
</dbReference>
<dbReference type="Proteomes" id="UP000031518">
    <property type="component" value="Unassembled WGS sequence"/>
</dbReference>
<dbReference type="InterPro" id="IPR005802">
    <property type="entry name" value="ADC_synth_comp_1"/>
</dbReference>
<evidence type="ECO:0000313" key="2">
    <source>
        <dbReference type="EMBL" id="CDM64500.1"/>
    </source>
</evidence>
<protein>
    <submittedName>
        <fullName evidence="2">Aminodeoxychorismate synthase, component I</fullName>
        <ecNumber evidence="2">2.6.1.85</ecNumber>
        <ecNumber evidence="2">4.1.3.38</ecNumber>
    </submittedName>
</protein>
<proteinExistence type="predicted"/>
<reference evidence="2 3" key="1">
    <citation type="submission" date="2013-12" db="EMBL/GenBank/DDBJ databases">
        <authorList>
            <person name="Stott M."/>
        </authorList>
    </citation>
    <scope>NUCLEOTIDE SEQUENCE [LARGE SCALE GENOMIC DNA]</scope>
    <source>
        <strain evidence="2 3">K22</strain>
    </source>
</reference>